<dbReference type="AlphaFoldDB" id="A0A369MVA2"/>
<evidence type="ECO:0000313" key="1">
    <source>
        <dbReference type="EMBL" id="RDB80264.1"/>
    </source>
</evidence>
<evidence type="ECO:0000313" key="2">
    <source>
        <dbReference type="Proteomes" id="UP000253752"/>
    </source>
</evidence>
<proteinExistence type="predicted"/>
<sequence length="59" mass="6661">MHNDCDHVRASWRDGAFAMLQSKTRILFHCGDLGGVETTDFDSGFFGSLQSETWLYFVG</sequence>
<name>A0A369MVA2_EGGLN</name>
<dbReference type="Proteomes" id="UP000253752">
    <property type="component" value="Unassembled WGS sequence"/>
</dbReference>
<comment type="caution">
    <text evidence="1">The sequence shown here is derived from an EMBL/GenBank/DDBJ whole genome shotgun (WGS) entry which is preliminary data.</text>
</comment>
<organism evidence="1 2">
    <name type="scientific">Eggerthella lenta</name>
    <name type="common">Eubacterium lentum</name>
    <dbReference type="NCBI Taxonomy" id="84112"/>
    <lineage>
        <taxon>Bacteria</taxon>
        <taxon>Bacillati</taxon>
        <taxon>Actinomycetota</taxon>
        <taxon>Coriobacteriia</taxon>
        <taxon>Eggerthellales</taxon>
        <taxon>Eggerthellaceae</taxon>
        <taxon>Eggerthella</taxon>
    </lineage>
</organism>
<protein>
    <submittedName>
        <fullName evidence="1">Uncharacterized protein</fullName>
    </submittedName>
</protein>
<dbReference type="EMBL" id="PPTX01000007">
    <property type="protein sequence ID" value="RDB80264.1"/>
    <property type="molecule type" value="Genomic_DNA"/>
</dbReference>
<accession>A0A369MVA2</accession>
<gene>
    <name evidence="1" type="ORF">C1872_06395</name>
</gene>
<reference evidence="1 2" key="1">
    <citation type="journal article" date="2018" name="Elife">
        <title>Discovery and characterization of a prevalent human gut bacterial enzyme sufficient for the inactivation of a family of plant toxins.</title>
        <authorList>
            <person name="Koppel N."/>
            <person name="Bisanz J.E."/>
            <person name="Pandelia M.E."/>
            <person name="Turnbaugh P.J."/>
            <person name="Balskus E.P."/>
        </authorList>
    </citation>
    <scope>NUCLEOTIDE SEQUENCE [LARGE SCALE GENOMIC DNA]</scope>
    <source>
        <strain evidence="1 2">MR1 #12</strain>
    </source>
</reference>